<sequence length="250" mass="27456">MDSYSSYRASSQLPRAVVLGLMVLLATHDTVSATLGHRRLFGGPNFVVEDLSPRPPHVETARMTRWLVHANDWGTLSTISVKHHGVPFGNTASYSDGAMSHSTGRLLFYLTLMDATAQDAAANPNVTLSIAEAQLPGSCGTTDPEDPTCAKVSITGQLKPVEAGEKLKEAKEILFQRHPQMAKWPVGHHFTVYELHIEYIQLLDYYGGAIDVPVPEYFAAELSTPWQMTSGTCLQSPWRPLCLIDKMFSA</sequence>
<evidence type="ECO:0000313" key="3">
    <source>
        <dbReference type="Proteomes" id="UP001465755"/>
    </source>
</evidence>
<dbReference type="InterPro" id="IPR012349">
    <property type="entry name" value="Split_barrel_FMN-bd"/>
</dbReference>
<dbReference type="AlphaFoldDB" id="A0AAW1NKW9"/>
<dbReference type="Gene3D" id="2.30.110.10">
    <property type="entry name" value="Electron Transport, Fmn-binding Protein, Chain A"/>
    <property type="match status" value="1"/>
</dbReference>
<name>A0AAW1NKW9_9CHLO</name>
<proteinExistence type="predicted"/>
<evidence type="ECO:0000313" key="2">
    <source>
        <dbReference type="EMBL" id="KAK9790117.1"/>
    </source>
</evidence>
<keyword evidence="3" id="KW-1185">Reference proteome</keyword>
<feature type="domain" description="CREG-like beta-barrel" evidence="1">
    <location>
        <begin position="55"/>
        <end position="218"/>
    </location>
</feature>
<dbReference type="GO" id="GO:0005737">
    <property type="term" value="C:cytoplasm"/>
    <property type="evidence" value="ECO:0007669"/>
    <property type="project" value="UniProtKB-ARBA"/>
</dbReference>
<dbReference type="EMBL" id="JALJOQ010000197">
    <property type="protein sequence ID" value="KAK9790117.1"/>
    <property type="molecule type" value="Genomic_DNA"/>
</dbReference>
<evidence type="ECO:0000259" key="1">
    <source>
        <dbReference type="Pfam" id="PF13883"/>
    </source>
</evidence>
<gene>
    <name evidence="2" type="ORF">WJX73_002745</name>
</gene>
<dbReference type="Proteomes" id="UP001465755">
    <property type="component" value="Unassembled WGS sequence"/>
</dbReference>
<dbReference type="InterPro" id="IPR055343">
    <property type="entry name" value="CREG_beta-barrel"/>
</dbReference>
<accession>A0AAW1NKW9</accession>
<dbReference type="Pfam" id="PF13883">
    <property type="entry name" value="CREG_beta-barrel"/>
    <property type="match status" value="1"/>
</dbReference>
<protein>
    <recommendedName>
        <fullName evidence="1">CREG-like beta-barrel domain-containing protein</fullName>
    </recommendedName>
</protein>
<comment type="caution">
    <text evidence="2">The sequence shown here is derived from an EMBL/GenBank/DDBJ whole genome shotgun (WGS) entry which is preliminary data.</text>
</comment>
<dbReference type="PANTHER" id="PTHR13343">
    <property type="entry name" value="CREG1 PROTEIN"/>
    <property type="match status" value="1"/>
</dbReference>
<organism evidence="2 3">
    <name type="scientific">Symbiochloris irregularis</name>
    <dbReference type="NCBI Taxonomy" id="706552"/>
    <lineage>
        <taxon>Eukaryota</taxon>
        <taxon>Viridiplantae</taxon>
        <taxon>Chlorophyta</taxon>
        <taxon>core chlorophytes</taxon>
        <taxon>Trebouxiophyceae</taxon>
        <taxon>Trebouxiales</taxon>
        <taxon>Trebouxiaceae</taxon>
        <taxon>Symbiochloris</taxon>
    </lineage>
</organism>
<dbReference type="SUPFAM" id="SSF50475">
    <property type="entry name" value="FMN-binding split barrel"/>
    <property type="match status" value="1"/>
</dbReference>
<reference evidence="2 3" key="1">
    <citation type="journal article" date="2024" name="Nat. Commun.">
        <title>Phylogenomics reveals the evolutionary origins of lichenization in chlorophyte algae.</title>
        <authorList>
            <person name="Puginier C."/>
            <person name="Libourel C."/>
            <person name="Otte J."/>
            <person name="Skaloud P."/>
            <person name="Haon M."/>
            <person name="Grisel S."/>
            <person name="Petersen M."/>
            <person name="Berrin J.G."/>
            <person name="Delaux P.M."/>
            <person name="Dal Grande F."/>
            <person name="Keller J."/>
        </authorList>
    </citation>
    <scope>NUCLEOTIDE SEQUENCE [LARGE SCALE GENOMIC DNA]</scope>
    <source>
        <strain evidence="2 3">SAG 2036</strain>
    </source>
</reference>
<dbReference type="PANTHER" id="PTHR13343:SF17">
    <property type="entry name" value="CELLULAR REPRESSOR OF E1A-STIMULATED GENES, ISOFORM A"/>
    <property type="match status" value="1"/>
</dbReference>